<keyword evidence="1" id="KW-0418">Kinase</keyword>
<reference evidence="3 4" key="1">
    <citation type="submission" date="2020-08" db="EMBL/GenBank/DDBJ databases">
        <title>Sequencing the genomes of 1000 actinobacteria strains.</title>
        <authorList>
            <person name="Klenk H.-P."/>
        </authorList>
    </citation>
    <scope>NUCLEOTIDE SEQUENCE [LARGE SCALE GENOMIC DNA]</scope>
    <source>
        <strain evidence="3 4">DSM 44936</strain>
    </source>
</reference>
<evidence type="ECO:0000256" key="1">
    <source>
        <dbReference type="ARBA" id="ARBA00022527"/>
    </source>
</evidence>
<dbReference type="PANTHER" id="PTHR35526:SF3">
    <property type="entry name" value="ANTI-SIGMA-F FACTOR RSBW"/>
    <property type="match status" value="1"/>
</dbReference>
<keyword evidence="4" id="KW-1185">Reference proteome</keyword>
<dbReference type="RefSeq" id="WP_184985620.1">
    <property type="nucleotide sequence ID" value="NZ_BAAALO010000019.1"/>
</dbReference>
<dbReference type="Proteomes" id="UP000555564">
    <property type="component" value="Unassembled WGS sequence"/>
</dbReference>
<dbReference type="Pfam" id="PF13581">
    <property type="entry name" value="HATPase_c_2"/>
    <property type="match status" value="1"/>
</dbReference>
<evidence type="ECO:0000313" key="3">
    <source>
        <dbReference type="EMBL" id="MBB6475935.1"/>
    </source>
</evidence>
<dbReference type="InterPro" id="IPR003594">
    <property type="entry name" value="HATPase_dom"/>
</dbReference>
<feature type="domain" description="Histidine kinase/HSP90-like ATPase" evidence="2">
    <location>
        <begin position="102"/>
        <end position="214"/>
    </location>
</feature>
<protein>
    <submittedName>
        <fullName evidence="3">Anti-sigma regulatory factor (Ser/Thr protein kinase)</fullName>
    </submittedName>
</protein>
<accession>A0A7X0IIN5</accession>
<dbReference type="CDD" id="cd16936">
    <property type="entry name" value="HATPase_RsbW-like"/>
    <property type="match status" value="1"/>
</dbReference>
<sequence length="227" mass="24918">MEPAWSIWYGVGSRRFYAVATWSSPYPLLLAASTAEELRHLMREAERTAPYLLVPRTTTPDAAVDASPVSGPAHTPHLTPHGAPMSETHHDDLRTACWDLTDDPSMIGKIRAMVREVLSTWTLSDLADDVILAVGELLANAVTYGHPPIRLSLWLTNADLCVRVTDHGPGLPRHLDLDIEAVHGRGLTIVRSLVHDTGVIPLPDGHGKTVWCRWHLSPQTVDASENT</sequence>
<dbReference type="InterPro" id="IPR050267">
    <property type="entry name" value="Anti-sigma-factor_SerPK"/>
</dbReference>
<dbReference type="PANTHER" id="PTHR35526">
    <property type="entry name" value="ANTI-SIGMA-F FACTOR RSBW-RELATED"/>
    <property type="match status" value="1"/>
</dbReference>
<evidence type="ECO:0000313" key="4">
    <source>
        <dbReference type="Proteomes" id="UP000555564"/>
    </source>
</evidence>
<organism evidence="3 4">
    <name type="scientific">Sphaerisporangium rubeum</name>
    <dbReference type="NCBI Taxonomy" id="321317"/>
    <lineage>
        <taxon>Bacteria</taxon>
        <taxon>Bacillati</taxon>
        <taxon>Actinomycetota</taxon>
        <taxon>Actinomycetes</taxon>
        <taxon>Streptosporangiales</taxon>
        <taxon>Streptosporangiaceae</taxon>
        <taxon>Sphaerisporangium</taxon>
    </lineage>
</organism>
<dbReference type="EMBL" id="JACHIU010000001">
    <property type="protein sequence ID" value="MBB6475935.1"/>
    <property type="molecule type" value="Genomic_DNA"/>
</dbReference>
<dbReference type="GO" id="GO:0004674">
    <property type="term" value="F:protein serine/threonine kinase activity"/>
    <property type="evidence" value="ECO:0007669"/>
    <property type="project" value="UniProtKB-KW"/>
</dbReference>
<keyword evidence="1" id="KW-0808">Transferase</keyword>
<keyword evidence="1" id="KW-0723">Serine/threonine-protein kinase</keyword>
<dbReference type="InterPro" id="IPR036890">
    <property type="entry name" value="HATPase_C_sf"/>
</dbReference>
<comment type="caution">
    <text evidence="3">The sequence shown here is derived from an EMBL/GenBank/DDBJ whole genome shotgun (WGS) entry which is preliminary data.</text>
</comment>
<dbReference type="SUPFAM" id="SSF55874">
    <property type="entry name" value="ATPase domain of HSP90 chaperone/DNA topoisomerase II/histidine kinase"/>
    <property type="match status" value="1"/>
</dbReference>
<dbReference type="AlphaFoldDB" id="A0A7X0IIN5"/>
<proteinExistence type="predicted"/>
<dbReference type="Gene3D" id="3.30.565.10">
    <property type="entry name" value="Histidine kinase-like ATPase, C-terminal domain"/>
    <property type="match status" value="1"/>
</dbReference>
<evidence type="ECO:0000259" key="2">
    <source>
        <dbReference type="Pfam" id="PF13581"/>
    </source>
</evidence>
<name>A0A7X0IIN5_9ACTN</name>
<gene>
    <name evidence="3" type="ORF">BJ992_005366</name>
</gene>